<gene>
    <name evidence="4" type="ORF">G4Y79_22190</name>
</gene>
<protein>
    <submittedName>
        <fullName evidence="4">Glycosidase</fullName>
    </submittedName>
</protein>
<keyword evidence="2" id="KW-0808">Transferase</keyword>
<evidence type="ECO:0000256" key="3">
    <source>
        <dbReference type="ARBA" id="ARBA00024356"/>
    </source>
</evidence>
<dbReference type="Proteomes" id="UP000594468">
    <property type="component" value="Chromosome"/>
</dbReference>
<keyword evidence="1" id="KW-0328">Glycosyltransferase</keyword>
<evidence type="ECO:0000256" key="2">
    <source>
        <dbReference type="ARBA" id="ARBA00022679"/>
    </source>
</evidence>
<dbReference type="Pfam" id="PF04041">
    <property type="entry name" value="Glyco_hydro_130"/>
    <property type="match status" value="1"/>
</dbReference>
<keyword evidence="4" id="KW-0378">Hydrolase</keyword>
<dbReference type="KEGG" id="pmet:G4Y79_22190"/>
<dbReference type="CDD" id="cd18614">
    <property type="entry name" value="GH130"/>
    <property type="match status" value="1"/>
</dbReference>
<keyword evidence="5" id="KW-1185">Reference proteome</keyword>
<dbReference type="Gene3D" id="2.115.10.20">
    <property type="entry name" value="Glycosyl hydrolase domain, family 43"/>
    <property type="match status" value="1"/>
</dbReference>
<dbReference type="GO" id="GO:0016798">
    <property type="term" value="F:hydrolase activity, acting on glycosyl bonds"/>
    <property type="evidence" value="ECO:0007669"/>
    <property type="project" value="UniProtKB-KW"/>
</dbReference>
<reference evidence="4 5" key="1">
    <citation type="submission" date="2020-02" db="EMBL/GenBank/DDBJ databases">
        <authorList>
            <person name="Zheng R.K."/>
            <person name="Sun C.M."/>
        </authorList>
    </citation>
    <scope>NUCLEOTIDE SEQUENCE [LARGE SCALE GENOMIC DNA]</scope>
    <source>
        <strain evidence="5">rifampicinis</strain>
    </source>
</reference>
<comment type="similarity">
    <text evidence="3">Belongs to the glycosyl hydrolase 130 family.</text>
</comment>
<dbReference type="PANTHER" id="PTHR34106:SF5">
    <property type="entry name" value="GLYCOSIDASE"/>
    <property type="match status" value="1"/>
</dbReference>
<keyword evidence="4" id="KW-0326">Glycosidase</keyword>
<sequence>MRLVRHPQSPLMYPNPLHRWEAMNVFNSAVVQHNGLFHMLYRAQGVDFISHIGYAVSKDGLKWNRLEEPVISPHLGRDDYRGVEDPRVTPLDGKFYMTYTLYGENSFYPMIAQSNNLIDWEDIGPLEKAENKDHVLFPEKMGGRYVILHRRPKHIWIGYSDDLLNWTDHEVIMSPRPDNGWDATSIGSNGVPIKTEYGWLLFYHGYNEEHVYRQSVALLDLEDPRKVLHRPKDIIMEPEETWEIKGDVPNVIFSCSANVVGDDLYFYYAGADRLIGLATAPLKDVIDFARFG</sequence>
<dbReference type="InterPro" id="IPR023296">
    <property type="entry name" value="Glyco_hydro_beta-prop_sf"/>
</dbReference>
<accession>A0A7S8IEA4</accession>
<dbReference type="InterPro" id="IPR007184">
    <property type="entry name" value="Mannoside_phosphorylase"/>
</dbReference>
<organism evidence="4 5">
    <name type="scientific">Phototrophicus methaneseepsis</name>
    <dbReference type="NCBI Taxonomy" id="2710758"/>
    <lineage>
        <taxon>Bacteria</taxon>
        <taxon>Bacillati</taxon>
        <taxon>Chloroflexota</taxon>
        <taxon>Candidatus Thermofontia</taxon>
        <taxon>Phototrophicales</taxon>
        <taxon>Phototrophicaceae</taxon>
        <taxon>Phototrophicus</taxon>
    </lineage>
</organism>
<evidence type="ECO:0000256" key="1">
    <source>
        <dbReference type="ARBA" id="ARBA00022676"/>
    </source>
</evidence>
<proteinExistence type="inferred from homology"/>
<name>A0A7S8IEA4_9CHLR</name>
<evidence type="ECO:0000313" key="5">
    <source>
        <dbReference type="Proteomes" id="UP000594468"/>
    </source>
</evidence>
<dbReference type="EMBL" id="CP062983">
    <property type="protein sequence ID" value="QPC82362.1"/>
    <property type="molecule type" value="Genomic_DNA"/>
</dbReference>
<dbReference type="SUPFAM" id="SSF75005">
    <property type="entry name" value="Arabinanase/levansucrase/invertase"/>
    <property type="match status" value="1"/>
</dbReference>
<dbReference type="AlphaFoldDB" id="A0A7S8IEA4"/>
<dbReference type="RefSeq" id="WP_195170431.1">
    <property type="nucleotide sequence ID" value="NZ_CP062983.1"/>
</dbReference>
<dbReference type="GO" id="GO:0016757">
    <property type="term" value="F:glycosyltransferase activity"/>
    <property type="evidence" value="ECO:0007669"/>
    <property type="project" value="UniProtKB-KW"/>
</dbReference>
<evidence type="ECO:0000313" key="4">
    <source>
        <dbReference type="EMBL" id="QPC82362.1"/>
    </source>
</evidence>
<dbReference type="PANTHER" id="PTHR34106">
    <property type="entry name" value="GLYCOSIDASE"/>
    <property type="match status" value="1"/>
</dbReference>
<dbReference type="PIRSF" id="PIRSF016202">
    <property type="entry name" value="PH1107"/>
    <property type="match status" value="1"/>
</dbReference>